<dbReference type="Proteomes" id="UP001497392">
    <property type="component" value="Unassembled WGS sequence"/>
</dbReference>
<dbReference type="InterPro" id="IPR015947">
    <property type="entry name" value="PUA-like_sf"/>
</dbReference>
<dbReference type="InterPro" id="IPR046336">
    <property type="entry name" value="Lon_prtase_N_sf"/>
</dbReference>
<dbReference type="PROSITE" id="PS51787">
    <property type="entry name" value="LON_N"/>
    <property type="match status" value="1"/>
</dbReference>
<feature type="domain" description="Lon N-terminal" evidence="1">
    <location>
        <begin position="1"/>
        <end position="197"/>
    </location>
</feature>
<dbReference type="PANTHER" id="PTHR46732:SF8">
    <property type="entry name" value="ATP-DEPENDENT PROTEASE LA (LON) DOMAIN PROTEIN"/>
    <property type="match status" value="1"/>
</dbReference>
<proteinExistence type="predicted"/>
<protein>
    <submittedName>
        <fullName evidence="2">G12504 protein</fullName>
    </submittedName>
</protein>
<evidence type="ECO:0000313" key="3">
    <source>
        <dbReference type="Proteomes" id="UP001497392"/>
    </source>
</evidence>
<name>A0ABP1GAI0_9CHLO</name>
<evidence type="ECO:0000259" key="1">
    <source>
        <dbReference type="PROSITE" id="PS51787"/>
    </source>
</evidence>
<dbReference type="SUPFAM" id="SSF88697">
    <property type="entry name" value="PUA domain-like"/>
    <property type="match status" value="1"/>
</dbReference>
<dbReference type="Pfam" id="PF02190">
    <property type="entry name" value="LON_substr_bdg"/>
    <property type="match status" value="1"/>
</dbReference>
<dbReference type="EMBL" id="CAXHTA020000020">
    <property type="protein sequence ID" value="CAL5229221.1"/>
    <property type="molecule type" value="Genomic_DNA"/>
</dbReference>
<gene>
    <name evidence="2" type="primary">g12504</name>
    <name evidence="2" type="ORF">VP750_LOCUS11127</name>
</gene>
<keyword evidence="3" id="KW-1185">Reference proteome</keyword>
<sequence>MPLNIFEARYRVLFNTLLYTPGAEDLEEGLVQTESPFAGTRQFGMCWTDSKGAIAAIGTTLEIKSHVLLEDGRMGIETIGRERFRILSVKQEKPVLVCEIELLDEDDDSSTQLIQQADEVRELFRALIQLHTKRGKVKPEDAEQYEPEELRQLGPRNLSFWIASNFRETPQQQQILLQENSTAQRLEYEKKVLDGSVNYLRAKLAVEGALAPDAAGNPEEQPPNSD</sequence>
<dbReference type="PANTHER" id="PTHR46732">
    <property type="entry name" value="ATP-DEPENDENT PROTEASE LA (LON) DOMAIN PROTEIN"/>
    <property type="match status" value="1"/>
</dbReference>
<accession>A0ABP1GAI0</accession>
<dbReference type="Gene3D" id="1.20.58.1480">
    <property type="match status" value="1"/>
</dbReference>
<comment type="caution">
    <text evidence="2">The sequence shown here is derived from an EMBL/GenBank/DDBJ whole genome shotgun (WGS) entry which is preliminary data.</text>
</comment>
<reference evidence="2 3" key="1">
    <citation type="submission" date="2024-06" db="EMBL/GenBank/DDBJ databases">
        <authorList>
            <person name="Kraege A."/>
            <person name="Thomma B."/>
        </authorList>
    </citation>
    <scope>NUCLEOTIDE SEQUENCE [LARGE SCALE GENOMIC DNA]</scope>
</reference>
<dbReference type="Gene3D" id="2.30.130.40">
    <property type="entry name" value="LON domain-like"/>
    <property type="match status" value="1"/>
</dbReference>
<dbReference type="InterPro" id="IPR003111">
    <property type="entry name" value="Lon_prtase_N"/>
</dbReference>
<evidence type="ECO:0000313" key="2">
    <source>
        <dbReference type="EMBL" id="CAL5229221.1"/>
    </source>
</evidence>
<dbReference type="SMART" id="SM00464">
    <property type="entry name" value="LON"/>
    <property type="match status" value="1"/>
</dbReference>
<organism evidence="2 3">
    <name type="scientific">Coccomyxa viridis</name>
    <dbReference type="NCBI Taxonomy" id="1274662"/>
    <lineage>
        <taxon>Eukaryota</taxon>
        <taxon>Viridiplantae</taxon>
        <taxon>Chlorophyta</taxon>
        <taxon>core chlorophytes</taxon>
        <taxon>Trebouxiophyceae</taxon>
        <taxon>Trebouxiophyceae incertae sedis</taxon>
        <taxon>Coccomyxaceae</taxon>
        <taxon>Coccomyxa</taxon>
    </lineage>
</organism>